<dbReference type="InterPro" id="IPR012349">
    <property type="entry name" value="Split_barrel_FMN-bd"/>
</dbReference>
<dbReference type="InterPro" id="IPR012312">
    <property type="entry name" value="Hemerythrin-like"/>
</dbReference>
<dbReference type="PANTHER" id="PTHR39428">
    <property type="entry name" value="F420H(2)-DEPENDENT QUINONE REDUCTASE RV1261C"/>
    <property type="match status" value="1"/>
</dbReference>
<dbReference type="RefSeq" id="WP_169397205.1">
    <property type="nucleotide sequence ID" value="NZ_BAAAJH010000004.1"/>
</dbReference>
<keyword evidence="5" id="KW-1185">Reference proteome</keyword>
<comment type="similarity">
    <text evidence="1">Belongs to the F420H(2)-dependent quinone reductase family.</text>
</comment>
<dbReference type="EMBL" id="JAAXKY010000060">
    <property type="protein sequence ID" value="NMH79139.1"/>
    <property type="molecule type" value="Genomic_DNA"/>
</dbReference>
<evidence type="ECO:0000256" key="2">
    <source>
        <dbReference type="ARBA" id="ARBA00049106"/>
    </source>
</evidence>
<feature type="domain" description="Hemerythrin-like" evidence="3">
    <location>
        <begin position="155"/>
        <end position="295"/>
    </location>
</feature>
<comment type="caution">
    <text evidence="4">The sequence shown here is derived from an EMBL/GenBank/DDBJ whole genome shotgun (WGS) entry which is preliminary data.</text>
</comment>
<organism evidence="4 5">
    <name type="scientific">Pseudonocardia xinjiangensis</name>
    <dbReference type="NCBI Taxonomy" id="75289"/>
    <lineage>
        <taxon>Bacteria</taxon>
        <taxon>Bacillati</taxon>
        <taxon>Actinomycetota</taxon>
        <taxon>Actinomycetes</taxon>
        <taxon>Pseudonocardiales</taxon>
        <taxon>Pseudonocardiaceae</taxon>
        <taxon>Pseudonocardia</taxon>
    </lineage>
</organism>
<dbReference type="Proteomes" id="UP001296706">
    <property type="component" value="Unassembled WGS sequence"/>
</dbReference>
<dbReference type="PANTHER" id="PTHR39428:SF1">
    <property type="entry name" value="F420H(2)-DEPENDENT QUINONE REDUCTASE RV1261C"/>
    <property type="match status" value="1"/>
</dbReference>
<dbReference type="SUPFAM" id="SSF50475">
    <property type="entry name" value="FMN-binding split barrel"/>
    <property type="match status" value="1"/>
</dbReference>
<name>A0ABX1RHP7_9PSEU</name>
<dbReference type="Pfam" id="PF01814">
    <property type="entry name" value="Hemerythrin"/>
    <property type="match status" value="1"/>
</dbReference>
<gene>
    <name evidence="4" type="ORF">HF577_18850</name>
</gene>
<proteinExistence type="inferred from homology"/>
<dbReference type="InterPro" id="IPR004378">
    <property type="entry name" value="F420H2_quin_Rdtase"/>
</dbReference>
<evidence type="ECO:0000313" key="5">
    <source>
        <dbReference type="Proteomes" id="UP001296706"/>
    </source>
</evidence>
<sequence length="308" mass="34222">MTEESFDFDGFQRQIIAEFRANDGRVGGMFEGSTLALLTTVGARTGLRRTSPLAYLEIDGQPLVVASAMGAPTHPAWYHNIRHNPAVTVETGTETYDAMAGIPVGEERDALFRKVVEQAPGFGDYRTRTTRVIPVVTLHRIRTVPDADRARGLGDFLVEGHEWLRSELVELRRQVDEIYEGRADSVTIDRRPDDLAQQMRRRCLEFCGALEQHHTGENIGAFPMLAQRFPALAPELAKLGEEHAVVARLQGEIRRLVDGYVSGESDPGRLRDELDRLASELEAHFAYEERTIVTALNAIGPAPDFSGT</sequence>
<protein>
    <submittedName>
        <fullName evidence="4">Nitroreductase family deazaflavin-dependent oxidoreductase</fullName>
    </submittedName>
</protein>
<evidence type="ECO:0000313" key="4">
    <source>
        <dbReference type="EMBL" id="NMH79139.1"/>
    </source>
</evidence>
<reference evidence="4 5" key="1">
    <citation type="submission" date="2020-04" db="EMBL/GenBank/DDBJ databases">
        <authorList>
            <person name="Klaysubun C."/>
            <person name="Duangmal K."/>
            <person name="Lipun K."/>
        </authorList>
    </citation>
    <scope>NUCLEOTIDE SEQUENCE [LARGE SCALE GENOMIC DNA]</scope>
    <source>
        <strain evidence="4 5">JCM 11839</strain>
    </source>
</reference>
<dbReference type="Gene3D" id="2.30.110.10">
    <property type="entry name" value="Electron Transport, Fmn-binding Protein, Chain A"/>
    <property type="match status" value="1"/>
</dbReference>
<dbReference type="Gene3D" id="1.20.120.520">
    <property type="entry name" value="nmb1532 protein domain like"/>
    <property type="match status" value="1"/>
</dbReference>
<dbReference type="CDD" id="cd12108">
    <property type="entry name" value="Hr-like"/>
    <property type="match status" value="1"/>
</dbReference>
<dbReference type="NCBIfam" id="TIGR00026">
    <property type="entry name" value="hi_GC_TIGR00026"/>
    <property type="match status" value="1"/>
</dbReference>
<comment type="catalytic activity">
    <reaction evidence="2">
        <text>oxidized coenzyme F420-(gamma-L-Glu)(n) + a quinol + H(+) = reduced coenzyme F420-(gamma-L-Glu)(n) + a quinone</text>
        <dbReference type="Rhea" id="RHEA:39663"/>
        <dbReference type="Rhea" id="RHEA-COMP:12939"/>
        <dbReference type="Rhea" id="RHEA-COMP:14378"/>
        <dbReference type="ChEBI" id="CHEBI:15378"/>
        <dbReference type="ChEBI" id="CHEBI:24646"/>
        <dbReference type="ChEBI" id="CHEBI:132124"/>
        <dbReference type="ChEBI" id="CHEBI:133980"/>
        <dbReference type="ChEBI" id="CHEBI:139511"/>
    </reaction>
</comment>
<evidence type="ECO:0000259" key="3">
    <source>
        <dbReference type="Pfam" id="PF01814"/>
    </source>
</evidence>
<evidence type="ECO:0000256" key="1">
    <source>
        <dbReference type="ARBA" id="ARBA00008710"/>
    </source>
</evidence>
<dbReference type="Pfam" id="PF04075">
    <property type="entry name" value="F420H2_quin_red"/>
    <property type="match status" value="1"/>
</dbReference>
<accession>A0ABX1RHP7</accession>